<dbReference type="Pfam" id="PF00440">
    <property type="entry name" value="TetR_N"/>
    <property type="match status" value="1"/>
</dbReference>
<dbReference type="Gene3D" id="1.10.357.10">
    <property type="entry name" value="Tetracycline Repressor, domain 2"/>
    <property type="match status" value="1"/>
</dbReference>
<feature type="domain" description="HTH tetR-type" evidence="5">
    <location>
        <begin position="9"/>
        <end position="69"/>
    </location>
</feature>
<dbReference type="InterPro" id="IPR009057">
    <property type="entry name" value="Homeodomain-like_sf"/>
</dbReference>
<evidence type="ECO:0000256" key="1">
    <source>
        <dbReference type="ARBA" id="ARBA00023015"/>
    </source>
</evidence>
<dbReference type="OrthoDB" id="7252896at2"/>
<gene>
    <name evidence="6" type="ORF">EAX62_01815</name>
</gene>
<dbReference type="InterPro" id="IPR050109">
    <property type="entry name" value="HTH-type_TetR-like_transc_reg"/>
</dbReference>
<name>A0A3M0GAG7_9ACTN</name>
<keyword evidence="7" id="KW-1185">Reference proteome</keyword>
<evidence type="ECO:0000259" key="5">
    <source>
        <dbReference type="PROSITE" id="PS50977"/>
    </source>
</evidence>
<dbReference type="PANTHER" id="PTHR30055:SF234">
    <property type="entry name" value="HTH-TYPE TRANSCRIPTIONAL REGULATOR BETI"/>
    <property type="match status" value="1"/>
</dbReference>
<dbReference type="InterPro" id="IPR001647">
    <property type="entry name" value="HTH_TetR"/>
</dbReference>
<evidence type="ECO:0000256" key="4">
    <source>
        <dbReference type="PROSITE-ProRule" id="PRU00335"/>
    </source>
</evidence>
<proteinExistence type="predicted"/>
<dbReference type="PANTHER" id="PTHR30055">
    <property type="entry name" value="HTH-TYPE TRANSCRIPTIONAL REGULATOR RUTR"/>
    <property type="match status" value="1"/>
</dbReference>
<reference evidence="6 7" key="1">
    <citation type="submission" date="2018-10" db="EMBL/GenBank/DDBJ databases">
        <title>Tessaracoccus antarcticuss sp. nov., isolated from sediment.</title>
        <authorList>
            <person name="Zhou L.Y."/>
            <person name="Du Z.J."/>
        </authorList>
    </citation>
    <scope>NUCLEOTIDE SEQUENCE [LARGE SCALE GENOMIC DNA]</scope>
    <source>
        <strain evidence="6 7">JDX10</strain>
    </source>
</reference>
<dbReference type="PROSITE" id="PS50977">
    <property type="entry name" value="HTH_TETR_2"/>
    <property type="match status" value="1"/>
</dbReference>
<protein>
    <submittedName>
        <fullName evidence="6">TetR/AcrR family transcriptional regulator</fullName>
    </submittedName>
</protein>
<dbReference type="RefSeq" id="WP_121899965.1">
    <property type="nucleotide sequence ID" value="NZ_REFW01000001.1"/>
</dbReference>
<evidence type="ECO:0000256" key="3">
    <source>
        <dbReference type="ARBA" id="ARBA00023163"/>
    </source>
</evidence>
<dbReference type="PRINTS" id="PR00455">
    <property type="entry name" value="HTHTETR"/>
</dbReference>
<evidence type="ECO:0000313" key="7">
    <source>
        <dbReference type="Proteomes" id="UP000275256"/>
    </source>
</evidence>
<sequence length="200" mass="22407">MTETTPRRELTRQRLVEAAIDEFAVRGLDATSVEQLCEAAGFSRGAFYSNFATKDDLCAAIIEHHRDLVMDGLAAVFDHLPQDAEIEWVTGAALAEFFRIVAPTEHFQRTLVEIRLRSTRSPELALRLAKVADEVRPGMLRFIDNLALQLGVEFRLTTEQLLDVLESLFFYDMNSARTDVRDLIGPVALALSKPKEASRG</sequence>
<organism evidence="6 7">
    <name type="scientific">Tessaracoccus antarcticus</name>
    <dbReference type="NCBI Taxonomy" id="2479848"/>
    <lineage>
        <taxon>Bacteria</taxon>
        <taxon>Bacillati</taxon>
        <taxon>Actinomycetota</taxon>
        <taxon>Actinomycetes</taxon>
        <taxon>Propionibacteriales</taxon>
        <taxon>Propionibacteriaceae</taxon>
        <taxon>Tessaracoccus</taxon>
    </lineage>
</organism>
<dbReference type="EMBL" id="REFW01000001">
    <property type="protein sequence ID" value="RMB61418.1"/>
    <property type="molecule type" value="Genomic_DNA"/>
</dbReference>
<keyword evidence="2 4" id="KW-0238">DNA-binding</keyword>
<evidence type="ECO:0000256" key="2">
    <source>
        <dbReference type="ARBA" id="ARBA00023125"/>
    </source>
</evidence>
<comment type="caution">
    <text evidence="6">The sequence shown here is derived from an EMBL/GenBank/DDBJ whole genome shotgun (WGS) entry which is preliminary data.</text>
</comment>
<keyword evidence="3" id="KW-0804">Transcription</keyword>
<feature type="DNA-binding region" description="H-T-H motif" evidence="4">
    <location>
        <begin position="32"/>
        <end position="51"/>
    </location>
</feature>
<accession>A0A3M0GAG7</accession>
<keyword evidence="1" id="KW-0805">Transcription regulation</keyword>
<evidence type="ECO:0000313" key="6">
    <source>
        <dbReference type="EMBL" id="RMB61418.1"/>
    </source>
</evidence>
<dbReference type="Proteomes" id="UP000275256">
    <property type="component" value="Unassembled WGS sequence"/>
</dbReference>
<dbReference type="AlphaFoldDB" id="A0A3M0GAG7"/>
<dbReference type="SUPFAM" id="SSF46689">
    <property type="entry name" value="Homeodomain-like"/>
    <property type="match status" value="1"/>
</dbReference>
<dbReference type="GO" id="GO:0000976">
    <property type="term" value="F:transcription cis-regulatory region binding"/>
    <property type="evidence" value="ECO:0007669"/>
    <property type="project" value="TreeGrafter"/>
</dbReference>
<dbReference type="GO" id="GO:0003700">
    <property type="term" value="F:DNA-binding transcription factor activity"/>
    <property type="evidence" value="ECO:0007669"/>
    <property type="project" value="TreeGrafter"/>
</dbReference>